<evidence type="ECO:0000313" key="2">
    <source>
        <dbReference type="EMBL" id="ACN83244.1"/>
    </source>
</evidence>
<dbReference type="Pfam" id="PF03382">
    <property type="entry name" value="DUF285"/>
    <property type="match status" value="2"/>
</dbReference>
<organism evidence="2 3">
    <name type="scientific">Brachyspira hyodysenteriae (strain ATCC 49526 / WA1)</name>
    <dbReference type="NCBI Taxonomy" id="565034"/>
    <lineage>
        <taxon>Bacteria</taxon>
        <taxon>Pseudomonadati</taxon>
        <taxon>Spirochaetota</taxon>
        <taxon>Spirochaetia</taxon>
        <taxon>Brachyspirales</taxon>
        <taxon>Brachyspiraceae</taxon>
        <taxon>Brachyspira</taxon>
    </lineage>
</organism>
<dbReference type="STRING" id="565034.BHWA1_00751"/>
<dbReference type="AlphaFoldDB" id="A0A3B6VEJ7"/>
<proteinExistence type="predicted"/>
<dbReference type="InterPro" id="IPR005046">
    <property type="entry name" value="DUF285"/>
</dbReference>
<keyword evidence="3" id="KW-1185">Reference proteome</keyword>
<dbReference type="KEGG" id="bhy:BHWA1_00751"/>
<protein>
    <recommendedName>
        <fullName evidence="1">DUF4132 domain-containing protein</fullName>
    </recommendedName>
</protein>
<dbReference type="RefSeq" id="WP_012670293.1">
    <property type="nucleotide sequence ID" value="NC_012225.1"/>
</dbReference>
<sequence length="863" mass="102250">MKKYKPETKTELKKLVFTDGIKLNCVDTSLITDMSKLFYESKRKDFEGIEDWDVSNVTNMDMMFAYMGYNALVRYSNIDFDHDLSNWNVSKVKSMNNMFAYCSNFDQPLDNWDVSNVEDMSFMFCGAKEFNQPLNSWNTSKVKNMRGMFEECEFFNQPLDKWDTSNVEDMSNMFIRAKRFNQPLNTWNTSKVKDLSSMFAYCDVFNQNINDWDVSNVTNMDSLFRQCDKLNQPFDKWDTSNVVNMEKTFFSCTKFNQPLNSWNVSNVENMDMMFYMAQSFNQPLDKWNTEKVITAAGLFRFAYKYDCYESLEHWNLDNLKEVGIFCDDEEKLHTRLKVYMQAFYPKEDYITITKFNVKEIYDLIAKDKNKRIVRLRKRIESDFSSELSFVTKDYNFTTIEKAEKYAQKKYNAKKEDKKLEFIKDCHVLVKDKSREVDITVIKYIYSEYLSLKRTINRLEKIDNIVNLLDFESFLKFVRDVYLENKDKEIAGFLYAMYGGDEALKEISELISLGIDSKVFLIMIKFNIESRYAQSLLYEIYSDTKTAEIRREAGRMINELIEKINIGYTEFRLRCTPNYGFNSQGEKILNDDYKLIVNSDYSLTLFDIKNNKELKKTPQNFDKELKEEIKELRKEVQKFINHNSRILSITLIDGDIYSYDLFKEVFIDNYLMNRFASALIWNLHDKDKNFITTFRYSADGSYSNCEDEEVKINADNFISLATPAEMDDDTINKWRKQLEDYELVQPINQLTVIKLDKNNLKKEIKKIKNIEASYGAFKFFAKKYDMYTNDVVGYNETITYTFPANDGDIFTISAKVDADTEYDEPVDITIDFQKSENKEEISKRFVYSFLIFMIFDFRLTDLFS</sequence>
<name>A0A3B6VEJ7_BRAHW</name>
<feature type="domain" description="DUF4132" evidence="1">
    <location>
        <begin position="611"/>
        <end position="750"/>
    </location>
</feature>
<reference evidence="2 3" key="1">
    <citation type="journal article" date="2009" name="PLoS ONE">
        <title>Genome sequence of the pathogenic intestinal spirochete Brachyspira hyodysenteriae reveals adaptations to its lifestyle in the porcine large intestine.</title>
        <authorList>
            <person name="Bellgard M.I."/>
            <person name="Wanchanthuek P."/>
            <person name="La T."/>
            <person name="Ryan K."/>
            <person name="Moolhuijzen P."/>
            <person name="Albertyn Z."/>
            <person name="Shaban B."/>
            <person name="Motro Y."/>
            <person name="Dunn D.S."/>
            <person name="Schibeci D."/>
            <person name="Hunter A."/>
            <person name="Barrero R."/>
            <person name="Phillips N.D."/>
            <person name="Hampson D.J."/>
        </authorList>
    </citation>
    <scope>NUCLEOTIDE SEQUENCE [LARGE SCALE GENOMIC DNA]</scope>
    <source>
        <strain evidence="3">ATCC 49526 / WA1</strain>
    </source>
</reference>
<accession>A0A3B6VEJ7</accession>
<dbReference type="Pfam" id="PF13569">
    <property type="entry name" value="DUF4132"/>
    <property type="match status" value="1"/>
</dbReference>
<dbReference type="NCBIfam" id="TIGR02167">
    <property type="entry name" value="Liste_lipo_26"/>
    <property type="match status" value="4"/>
</dbReference>
<gene>
    <name evidence="2" type="ordered locus">BHWA1_00751</name>
</gene>
<dbReference type="Proteomes" id="UP000001803">
    <property type="component" value="Chromosome"/>
</dbReference>
<dbReference type="EMBL" id="CP001357">
    <property type="protein sequence ID" value="ACN83244.1"/>
    <property type="molecule type" value="Genomic_DNA"/>
</dbReference>
<evidence type="ECO:0000313" key="3">
    <source>
        <dbReference type="Proteomes" id="UP000001803"/>
    </source>
</evidence>
<dbReference type="InterPro" id="IPR025406">
    <property type="entry name" value="DUF4132"/>
</dbReference>
<dbReference type="InterPro" id="IPR011889">
    <property type="entry name" value="Liste_lipo_26"/>
</dbReference>
<evidence type="ECO:0000259" key="1">
    <source>
        <dbReference type="Pfam" id="PF13569"/>
    </source>
</evidence>